<organism evidence="2 3">
    <name type="scientific">Marinibaculum pumilum</name>
    <dbReference type="NCBI Taxonomy" id="1766165"/>
    <lineage>
        <taxon>Bacteria</taxon>
        <taxon>Pseudomonadati</taxon>
        <taxon>Pseudomonadota</taxon>
        <taxon>Alphaproteobacteria</taxon>
        <taxon>Rhodospirillales</taxon>
        <taxon>Rhodospirillaceae</taxon>
        <taxon>Marinibaculum</taxon>
    </lineage>
</organism>
<dbReference type="InterPro" id="IPR029044">
    <property type="entry name" value="Nucleotide-diphossugar_trans"/>
</dbReference>
<name>A0ABV7L397_9PROT</name>
<dbReference type="Proteomes" id="UP001595528">
    <property type="component" value="Unassembled WGS sequence"/>
</dbReference>
<dbReference type="InterPro" id="IPR005835">
    <property type="entry name" value="NTP_transferase_dom"/>
</dbReference>
<sequence length="259" mass="27821">MSPPVPDIVVLAGGLGTRLRDVVEPGLPKLLVPIHGRPFLDYLLSWLRRQGATRVTFALGYGADRIIPALQQRTGCLPFAIDWTVETAPRGTAGAIALALHDRPSGPGLVINGDTLVDIHLPDFCAAFPHQAELGLVAVKVPDAARFGLLSLDAQNRVARFLEKPHARPAGGGWINGGIYLLSEPVMARLRGMAEGSFERDVMMRLPPGTIWAWPQRCRFLDIGTASSLSEAFEVLAPLAEGFRDGALWRGSATVTPAP</sequence>
<reference evidence="3" key="1">
    <citation type="journal article" date="2019" name="Int. J. Syst. Evol. Microbiol.">
        <title>The Global Catalogue of Microorganisms (GCM) 10K type strain sequencing project: providing services to taxonomists for standard genome sequencing and annotation.</title>
        <authorList>
            <consortium name="The Broad Institute Genomics Platform"/>
            <consortium name="The Broad Institute Genome Sequencing Center for Infectious Disease"/>
            <person name="Wu L."/>
            <person name="Ma J."/>
        </authorList>
    </citation>
    <scope>NUCLEOTIDE SEQUENCE [LARGE SCALE GENOMIC DNA]</scope>
    <source>
        <strain evidence="3">KCTC 42964</strain>
    </source>
</reference>
<dbReference type="RefSeq" id="WP_379902325.1">
    <property type="nucleotide sequence ID" value="NZ_JBHRTR010000028.1"/>
</dbReference>
<evidence type="ECO:0000259" key="1">
    <source>
        <dbReference type="Pfam" id="PF00483"/>
    </source>
</evidence>
<dbReference type="PANTHER" id="PTHR22572">
    <property type="entry name" value="SUGAR-1-PHOSPHATE GUANYL TRANSFERASE"/>
    <property type="match status" value="1"/>
</dbReference>
<dbReference type="Gene3D" id="3.90.550.10">
    <property type="entry name" value="Spore Coat Polysaccharide Biosynthesis Protein SpsA, Chain A"/>
    <property type="match status" value="1"/>
</dbReference>
<dbReference type="Pfam" id="PF00483">
    <property type="entry name" value="NTP_transferase"/>
    <property type="match status" value="1"/>
</dbReference>
<dbReference type="EMBL" id="JBHRTR010000028">
    <property type="protein sequence ID" value="MFC3228838.1"/>
    <property type="molecule type" value="Genomic_DNA"/>
</dbReference>
<keyword evidence="3" id="KW-1185">Reference proteome</keyword>
<accession>A0ABV7L397</accession>
<evidence type="ECO:0000313" key="3">
    <source>
        <dbReference type="Proteomes" id="UP001595528"/>
    </source>
</evidence>
<protein>
    <submittedName>
        <fullName evidence="2">Sugar phosphate nucleotidyltransferase</fullName>
    </submittedName>
</protein>
<gene>
    <name evidence="2" type="ORF">ACFOGJ_16455</name>
</gene>
<dbReference type="SUPFAM" id="SSF53448">
    <property type="entry name" value="Nucleotide-diphospho-sugar transferases"/>
    <property type="match status" value="1"/>
</dbReference>
<comment type="caution">
    <text evidence="2">The sequence shown here is derived from an EMBL/GenBank/DDBJ whole genome shotgun (WGS) entry which is preliminary data.</text>
</comment>
<dbReference type="InterPro" id="IPR050486">
    <property type="entry name" value="Mannose-1P_guanyltransferase"/>
</dbReference>
<evidence type="ECO:0000313" key="2">
    <source>
        <dbReference type="EMBL" id="MFC3228838.1"/>
    </source>
</evidence>
<proteinExistence type="predicted"/>
<feature type="domain" description="Nucleotidyl transferase" evidence="1">
    <location>
        <begin position="9"/>
        <end position="232"/>
    </location>
</feature>